<protein>
    <submittedName>
        <fullName evidence="1">Uncharacterized protein</fullName>
    </submittedName>
</protein>
<name>A0A0K2UA93_LEPSM</name>
<dbReference type="EMBL" id="HACA01017624">
    <property type="protein sequence ID" value="CDW34985.1"/>
    <property type="molecule type" value="Transcribed_RNA"/>
</dbReference>
<dbReference type="AlphaFoldDB" id="A0A0K2UA93"/>
<proteinExistence type="predicted"/>
<sequence length="36" mass="3911">MPKITSPSVWIYENGGTGIWKMLTGRVTDGLSDVSI</sequence>
<reference evidence="1" key="1">
    <citation type="submission" date="2014-05" db="EMBL/GenBank/DDBJ databases">
        <authorList>
            <person name="Chronopoulou M."/>
        </authorList>
    </citation>
    <scope>NUCLEOTIDE SEQUENCE</scope>
    <source>
        <tissue evidence="1">Whole organism</tissue>
    </source>
</reference>
<evidence type="ECO:0000313" key="1">
    <source>
        <dbReference type="EMBL" id="CDW34985.1"/>
    </source>
</evidence>
<organism evidence="1">
    <name type="scientific">Lepeophtheirus salmonis</name>
    <name type="common">Salmon louse</name>
    <name type="synonym">Caligus salmonis</name>
    <dbReference type="NCBI Taxonomy" id="72036"/>
    <lineage>
        <taxon>Eukaryota</taxon>
        <taxon>Metazoa</taxon>
        <taxon>Ecdysozoa</taxon>
        <taxon>Arthropoda</taxon>
        <taxon>Crustacea</taxon>
        <taxon>Multicrustacea</taxon>
        <taxon>Hexanauplia</taxon>
        <taxon>Copepoda</taxon>
        <taxon>Siphonostomatoida</taxon>
        <taxon>Caligidae</taxon>
        <taxon>Lepeophtheirus</taxon>
    </lineage>
</organism>
<accession>A0A0K2UA93</accession>